<comment type="caution">
    <text evidence="1">The sequence shown here is derived from an EMBL/GenBank/DDBJ whole genome shotgun (WGS) entry which is preliminary data.</text>
</comment>
<proteinExistence type="predicted"/>
<sequence>MVVTSQHYQANRVSKIPAPVLQLPGAEYHFVALVYKNTGHFRSVSIIGGKYLWYD</sequence>
<feature type="non-terminal residue" evidence="1">
    <location>
        <position position="55"/>
    </location>
</feature>
<gene>
    <name evidence="1" type="ORF">BGZ96_005847</name>
</gene>
<protein>
    <submittedName>
        <fullName evidence="1">Uncharacterized protein</fullName>
    </submittedName>
</protein>
<accession>A0ABQ7JH33</accession>
<keyword evidence="2" id="KW-1185">Reference proteome</keyword>
<dbReference type="Proteomes" id="UP001194696">
    <property type="component" value="Unassembled WGS sequence"/>
</dbReference>
<evidence type="ECO:0000313" key="2">
    <source>
        <dbReference type="Proteomes" id="UP001194696"/>
    </source>
</evidence>
<evidence type="ECO:0000313" key="1">
    <source>
        <dbReference type="EMBL" id="KAG0271352.1"/>
    </source>
</evidence>
<reference evidence="1 2" key="1">
    <citation type="journal article" date="2020" name="Fungal Divers.">
        <title>Resolving the Mortierellaceae phylogeny through synthesis of multi-gene phylogenetics and phylogenomics.</title>
        <authorList>
            <person name="Vandepol N."/>
            <person name="Liber J."/>
            <person name="Desiro A."/>
            <person name="Na H."/>
            <person name="Kennedy M."/>
            <person name="Barry K."/>
            <person name="Grigoriev I.V."/>
            <person name="Miller A.N."/>
            <person name="O'Donnell K."/>
            <person name="Stajich J.E."/>
            <person name="Bonito G."/>
        </authorList>
    </citation>
    <scope>NUCLEOTIDE SEQUENCE [LARGE SCALE GENOMIC DNA]</scope>
    <source>
        <strain evidence="1 2">AD045</strain>
    </source>
</reference>
<name>A0ABQ7JH33_9FUNG</name>
<organism evidence="1 2">
    <name type="scientific">Linnemannia gamsii</name>
    <dbReference type="NCBI Taxonomy" id="64522"/>
    <lineage>
        <taxon>Eukaryota</taxon>
        <taxon>Fungi</taxon>
        <taxon>Fungi incertae sedis</taxon>
        <taxon>Mucoromycota</taxon>
        <taxon>Mortierellomycotina</taxon>
        <taxon>Mortierellomycetes</taxon>
        <taxon>Mortierellales</taxon>
        <taxon>Mortierellaceae</taxon>
        <taxon>Linnemannia</taxon>
    </lineage>
</organism>
<dbReference type="EMBL" id="JAAAIM010002790">
    <property type="protein sequence ID" value="KAG0271352.1"/>
    <property type="molecule type" value="Genomic_DNA"/>
</dbReference>